<evidence type="ECO:0000313" key="1">
    <source>
        <dbReference type="EMBL" id="KAK9869336.1"/>
    </source>
</evidence>
<reference evidence="1 2" key="1">
    <citation type="submission" date="2023-03" db="EMBL/GenBank/DDBJ databases">
        <title>Genome insight into feeding habits of ladybird beetles.</title>
        <authorList>
            <person name="Li H.-S."/>
            <person name="Huang Y.-H."/>
            <person name="Pang H."/>
        </authorList>
    </citation>
    <scope>NUCLEOTIDE SEQUENCE [LARGE SCALE GENOMIC DNA]</scope>
    <source>
        <strain evidence="1">SYSU_2023b</strain>
        <tissue evidence="1">Whole body</tissue>
    </source>
</reference>
<keyword evidence="2" id="KW-1185">Reference proteome</keyword>
<evidence type="ECO:0008006" key="3">
    <source>
        <dbReference type="Google" id="ProtNLM"/>
    </source>
</evidence>
<dbReference type="AlphaFoldDB" id="A0AAW1TH52"/>
<dbReference type="EMBL" id="JARQZJ010000001">
    <property type="protein sequence ID" value="KAK9869336.1"/>
    <property type="molecule type" value="Genomic_DNA"/>
</dbReference>
<comment type="caution">
    <text evidence="1">The sequence shown here is derived from an EMBL/GenBank/DDBJ whole genome shotgun (WGS) entry which is preliminary data.</text>
</comment>
<evidence type="ECO:0000313" key="2">
    <source>
        <dbReference type="Proteomes" id="UP001431783"/>
    </source>
</evidence>
<sequence>MIFSATSSFLQEIFTITSDVIANYSYAQISATVCHSKAESITADDVNNAIISAKKSCSLFQSQDCRKIASKAENKIDDEWKEVSNRKANRKKSRPA</sequence>
<gene>
    <name evidence="1" type="ORF">WA026_003090</name>
</gene>
<proteinExistence type="predicted"/>
<dbReference type="Proteomes" id="UP001431783">
    <property type="component" value="Unassembled WGS sequence"/>
</dbReference>
<accession>A0AAW1TH52</accession>
<name>A0AAW1TH52_9CUCU</name>
<protein>
    <recommendedName>
        <fullName evidence="3">Transcription factor CBF/NF-Y/archaeal histone domain-containing protein</fullName>
    </recommendedName>
</protein>
<organism evidence="1 2">
    <name type="scientific">Henosepilachna vigintioctopunctata</name>
    <dbReference type="NCBI Taxonomy" id="420089"/>
    <lineage>
        <taxon>Eukaryota</taxon>
        <taxon>Metazoa</taxon>
        <taxon>Ecdysozoa</taxon>
        <taxon>Arthropoda</taxon>
        <taxon>Hexapoda</taxon>
        <taxon>Insecta</taxon>
        <taxon>Pterygota</taxon>
        <taxon>Neoptera</taxon>
        <taxon>Endopterygota</taxon>
        <taxon>Coleoptera</taxon>
        <taxon>Polyphaga</taxon>
        <taxon>Cucujiformia</taxon>
        <taxon>Coccinelloidea</taxon>
        <taxon>Coccinellidae</taxon>
        <taxon>Epilachninae</taxon>
        <taxon>Epilachnini</taxon>
        <taxon>Henosepilachna</taxon>
    </lineage>
</organism>